<evidence type="ECO:0000256" key="8">
    <source>
        <dbReference type="SAM" id="Phobius"/>
    </source>
</evidence>
<evidence type="ECO:0000313" key="11">
    <source>
        <dbReference type="Proteomes" id="UP001597120"/>
    </source>
</evidence>
<evidence type="ECO:0000256" key="2">
    <source>
        <dbReference type="ARBA" id="ARBA00022475"/>
    </source>
</evidence>
<evidence type="ECO:0000259" key="9">
    <source>
        <dbReference type="Pfam" id="PF13231"/>
    </source>
</evidence>
<feature type="transmembrane region" description="Helical" evidence="8">
    <location>
        <begin position="66"/>
        <end position="83"/>
    </location>
</feature>
<evidence type="ECO:0000256" key="7">
    <source>
        <dbReference type="ARBA" id="ARBA00023136"/>
    </source>
</evidence>
<dbReference type="InterPro" id="IPR050297">
    <property type="entry name" value="LipidA_mod_glycosyltrf_83"/>
</dbReference>
<keyword evidence="4 10" id="KW-0808">Transferase</keyword>
<evidence type="ECO:0000256" key="6">
    <source>
        <dbReference type="ARBA" id="ARBA00022989"/>
    </source>
</evidence>
<dbReference type="RefSeq" id="WP_379286163.1">
    <property type="nucleotide sequence ID" value="NZ_JBHTIU010000010.1"/>
</dbReference>
<evidence type="ECO:0000256" key="3">
    <source>
        <dbReference type="ARBA" id="ARBA00022676"/>
    </source>
</evidence>
<protein>
    <submittedName>
        <fullName evidence="10">ArnT family glycosyltransferase</fullName>
        <ecNumber evidence="10">2.4.-.-</ecNumber>
    </submittedName>
</protein>
<dbReference type="EC" id="2.4.-.-" evidence="10"/>
<keyword evidence="2" id="KW-1003">Cell membrane</keyword>
<name>A0ABW3D7H8_9BACL</name>
<dbReference type="EMBL" id="JBHTIU010000010">
    <property type="protein sequence ID" value="MFD0868263.1"/>
    <property type="molecule type" value="Genomic_DNA"/>
</dbReference>
<feature type="transmembrane region" description="Helical" evidence="8">
    <location>
        <begin position="205"/>
        <end position="225"/>
    </location>
</feature>
<accession>A0ABW3D7H8</accession>
<feature type="domain" description="Glycosyltransferase RgtA/B/C/D-like" evidence="9">
    <location>
        <begin position="69"/>
        <end position="221"/>
    </location>
</feature>
<dbReference type="PANTHER" id="PTHR33908">
    <property type="entry name" value="MANNOSYLTRANSFERASE YKCB-RELATED"/>
    <property type="match status" value="1"/>
</dbReference>
<dbReference type="InterPro" id="IPR038731">
    <property type="entry name" value="RgtA/B/C-like"/>
</dbReference>
<proteinExistence type="predicted"/>
<feature type="transmembrane region" description="Helical" evidence="8">
    <location>
        <begin position="346"/>
        <end position="364"/>
    </location>
</feature>
<dbReference type="Proteomes" id="UP001597120">
    <property type="component" value="Unassembled WGS sequence"/>
</dbReference>
<comment type="caution">
    <text evidence="10">The sequence shown here is derived from an EMBL/GenBank/DDBJ whole genome shotgun (WGS) entry which is preliminary data.</text>
</comment>
<dbReference type="GO" id="GO:0016757">
    <property type="term" value="F:glycosyltransferase activity"/>
    <property type="evidence" value="ECO:0007669"/>
    <property type="project" value="UniProtKB-KW"/>
</dbReference>
<keyword evidence="7 8" id="KW-0472">Membrane</keyword>
<keyword evidence="3 10" id="KW-0328">Glycosyltransferase</keyword>
<gene>
    <name evidence="10" type="ORF">ACFQ03_03815</name>
</gene>
<feature type="transmembrane region" description="Helical" evidence="8">
    <location>
        <begin position="370"/>
        <end position="391"/>
    </location>
</feature>
<keyword evidence="6 8" id="KW-1133">Transmembrane helix</keyword>
<evidence type="ECO:0000256" key="1">
    <source>
        <dbReference type="ARBA" id="ARBA00004651"/>
    </source>
</evidence>
<evidence type="ECO:0000313" key="10">
    <source>
        <dbReference type="EMBL" id="MFD0868263.1"/>
    </source>
</evidence>
<reference evidence="11" key="1">
    <citation type="journal article" date="2019" name="Int. J. Syst. Evol. Microbiol.">
        <title>The Global Catalogue of Microorganisms (GCM) 10K type strain sequencing project: providing services to taxonomists for standard genome sequencing and annotation.</title>
        <authorList>
            <consortium name="The Broad Institute Genomics Platform"/>
            <consortium name="The Broad Institute Genome Sequencing Center for Infectious Disease"/>
            <person name="Wu L."/>
            <person name="Ma J."/>
        </authorList>
    </citation>
    <scope>NUCLEOTIDE SEQUENCE [LARGE SCALE GENOMIC DNA]</scope>
    <source>
        <strain evidence="11">CCUG 57263</strain>
    </source>
</reference>
<evidence type="ECO:0000256" key="4">
    <source>
        <dbReference type="ARBA" id="ARBA00022679"/>
    </source>
</evidence>
<dbReference type="PANTHER" id="PTHR33908:SF11">
    <property type="entry name" value="MEMBRANE PROTEIN"/>
    <property type="match status" value="1"/>
</dbReference>
<organism evidence="10 11">
    <name type="scientific">Paenibacillus residui</name>
    <dbReference type="NCBI Taxonomy" id="629724"/>
    <lineage>
        <taxon>Bacteria</taxon>
        <taxon>Bacillati</taxon>
        <taxon>Bacillota</taxon>
        <taxon>Bacilli</taxon>
        <taxon>Bacillales</taxon>
        <taxon>Paenibacillaceae</taxon>
        <taxon>Paenibacillus</taxon>
    </lineage>
</organism>
<feature type="transmembrane region" description="Helical" evidence="8">
    <location>
        <begin position="90"/>
        <end position="109"/>
    </location>
</feature>
<feature type="transmembrane region" description="Helical" evidence="8">
    <location>
        <begin position="322"/>
        <end position="339"/>
    </location>
</feature>
<comment type="subcellular location">
    <subcellularLocation>
        <location evidence="1">Cell membrane</location>
        <topology evidence="1">Multi-pass membrane protein</topology>
    </subcellularLocation>
</comment>
<evidence type="ECO:0000256" key="5">
    <source>
        <dbReference type="ARBA" id="ARBA00022692"/>
    </source>
</evidence>
<sequence length="404" mass="46049">MNRSKIILMALIAILLLAAYLRVDFLRSVAHEMPHDSINYDLMVRQLLEQGVYAYNDTSPNAQVTPGYPLFMAAIYWLAVYQLNDPLPWIRMAQVVLSLLSVWLMYSIARQLSNAAGGLAAAFLAAIYPPFVWANGAILTEVLGIFLLLSHIWAQIRVFRTPTVSMALASGILLGLTVLVRPEYLPLIAVNYLFYWLWKKNTREVLKLFALSLIGLVLVLMPWWIRNAVTLDEWVITATQANPFKAGTYPYKNYDDGLVDEAGKTEMEVAWERLKTGFSTQPWLFVKWYTAGKLQYLYEHVYYGGGHEPFYNVIPGVHPDRVHHALLFPGVLAAVAILLRWRQMPTLLVVIIAAMTLIRLGFVPEYRYNVMTMPLIIMIDCIVGVKAWQWLSAKRRLHMSKIEG</sequence>
<feature type="transmembrane region" description="Helical" evidence="8">
    <location>
        <begin position="168"/>
        <end position="198"/>
    </location>
</feature>
<keyword evidence="11" id="KW-1185">Reference proteome</keyword>
<keyword evidence="5 8" id="KW-0812">Transmembrane</keyword>
<dbReference type="Pfam" id="PF13231">
    <property type="entry name" value="PMT_2"/>
    <property type="match status" value="1"/>
</dbReference>
<feature type="transmembrane region" description="Helical" evidence="8">
    <location>
        <begin position="138"/>
        <end position="156"/>
    </location>
</feature>